<name>A0ABN1TJX9_9ACTN</name>
<sequence>MARISCWVGRGAGAVAGSTGAAGAAVVVEAATADTGSHLRGAGGPQDVRARRSTLRGVGHPAARRLQTVAPRHVEVPGGPAAAGHRVAEGGQPGPGASFWSFYPLGGPLTARSG</sequence>
<evidence type="ECO:0008006" key="3">
    <source>
        <dbReference type="Google" id="ProtNLM"/>
    </source>
</evidence>
<evidence type="ECO:0000313" key="1">
    <source>
        <dbReference type="EMBL" id="GAA1090237.1"/>
    </source>
</evidence>
<gene>
    <name evidence="1" type="ORF">GCM10009663_37460</name>
</gene>
<comment type="caution">
    <text evidence="1">The sequence shown here is derived from an EMBL/GenBank/DDBJ whole genome shotgun (WGS) entry which is preliminary data.</text>
</comment>
<keyword evidence="2" id="KW-1185">Reference proteome</keyword>
<evidence type="ECO:0000313" key="2">
    <source>
        <dbReference type="Proteomes" id="UP001499987"/>
    </source>
</evidence>
<dbReference type="Proteomes" id="UP001499987">
    <property type="component" value="Unassembled WGS sequence"/>
</dbReference>
<reference evidence="1 2" key="1">
    <citation type="journal article" date="2019" name="Int. J. Syst. Evol. Microbiol.">
        <title>The Global Catalogue of Microorganisms (GCM) 10K type strain sequencing project: providing services to taxonomists for standard genome sequencing and annotation.</title>
        <authorList>
            <consortium name="The Broad Institute Genomics Platform"/>
            <consortium name="The Broad Institute Genome Sequencing Center for Infectious Disease"/>
            <person name="Wu L."/>
            <person name="Ma J."/>
        </authorList>
    </citation>
    <scope>NUCLEOTIDE SEQUENCE [LARGE SCALE GENOMIC DNA]</scope>
    <source>
        <strain evidence="1 2">JCM 13002</strain>
    </source>
</reference>
<accession>A0ABN1TJX9</accession>
<proteinExistence type="predicted"/>
<protein>
    <recommendedName>
        <fullName evidence="3">Secreted protein</fullName>
    </recommendedName>
</protein>
<dbReference type="EMBL" id="BAAALD010000034">
    <property type="protein sequence ID" value="GAA1090237.1"/>
    <property type="molecule type" value="Genomic_DNA"/>
</dbReference>
<organism evidence="1 2">
    <name type="scientific">Kitasatospora arboriphila</name>
    <dbReference type="NCBI Taxonomy" id="258052"/>
    <lineage>
        <taxon>Bacteria</taxon>
        <taxon>Bacillati</taxon>
        <taxon>Actinomycetota</taxon>
        <taxon>Actinomycetes</taxon>
        <taxon>Kitasatosporales</taxon>
        <taxon>Streptomycetaceae</taxon>
        <taxon>Kitasatospora</taxon>
    </lineage>
</organism>